<accession>A0AAP1RHS9</accession>
<dbReference type="RefSeq" id="WP_101955723.1">
    <property type="nucleotide sequence ID" value="NZ_JAJHTL010000031.1"/>
</dbReference>
<dbReference type="Gene3D" id="1.10.530.10">
    <property type="match status" value="1"/>
</dbReference>
<gene>
    <name evidence="1" type="ORF">F7645_12345</name>
</gene>
<proteinExistence type="predicted"/>
<protein>
    <recommendedName>
        <fullName evidence="3">Glycoside hydrolase family 19 catalytic domain-containing protein</fullName>
    </recommendedName>
</protein>
<comment type="caution">
    <text evidence="1">The sequence shown here is derived from an EMBL/GenBank/DDBJ whole genome shotgun (WGS) entry which is preliminary data.</text>
</comment>
<evidence type="ECO:0000313" key="2">
    <source>
        <dbReference type="Proteomes" id="UP000806077"/>
    </source>
</evidence>
<keyword evidence="2" id="KW-1185">Reference proteome</keyword>
<sequence length="446" mass="51349">MKKTTLKATVSFPGAESKSASLDIIWDEFLPIVKLKEPSKHKVEGEELIETDDKVTLSEQLDKDKSTFKIWQLTTEKRKLKLSFTIKKGNSDSKDDDGLIDLKISVKDEDIKIINKEQIKGKYDTDIEVEIEINGEESKEFYLDFFARDDMDDEWNIGEYINVHCGRIKIVKSNFCFCKKELKETDLKKIISELRKQDGVQKEQEYAPNGLDPIYIIGDGTKLVQKGKNIFYTLDNIKYKGTEKPKKHKPQKSNFDKTGISIFQLNYDEKIDKNEATLKNFAKKLNSAFEKYEINTCIRKIHFLAQCNHESQQFQSSFEQDAVTNPSGGKDYIGRGLIQITHDYNYKKLYENIKGGKPNSKELLNFASEIAKSLNLSIQASAYYWRYLGVPVVGKNINLLASKDDVLLVSRAINGNIQTPNGLQERKKYTKELKEIFQYDKCTKNK</sequence>
<evidence type="ECO:0000313" key="1">
    <source>
        <dbReference type="EMBL" id="MBE7696208.1"/>
    </source>
</evidence>
<organism evidence="1 2">
    <name type="scientific">Tenacibaculum finnmarkense genomovar finnmarkense</name>
    <dbReference type="NCBI Taxonomy" id="1458503"/>
    <lineage>
        <taxon>Bacteria</taxon>
        <taxon>Pseudomonadati</taxon>
        <taxon>Bacteroidota</taxon>
        <taxon>Flavobacteriia</taxon>
        <taxon>Flavobacteriales</taxon>
        <taxon>Flavobacteriaceae</taxon>
        <taxon>Tenacibaculum</taxon>
        <taxon>Tenacibaculum finnmarkense</taxon>
    </lineage>
</organism>
<reference evidence="1 2" key="1">
    <citation type="journal article" date="2020" name="Int. J. Syst. Evol. Microbiol.">
        <title>Tenacibaculum piscium sp. nov., isolated from skin ulcers of sea-farmed fish, and description of Tenacibaculum finnmarkense sp. nov. with subdivision into genomovars finnmarkense and ulcerans.</title>
        <authorList>
            <person name="Olsen A.B."/>
            <person name="Spilsberg B."/>
            <person name="Nilsen H.K."/>
            <person name="Lagesen K."/>
            <person name="Gulla S."/>
            <person name="Avendano-Herrera R."/>
            <person name="Irgang R."/>
            <person name="Duchaud E."/>
            <person name="Colquhoun D.J."/>
        </authorList>
    </citation>
    <scope>NUCLEOTIDE SEQUENCE [LARGE SCALE GENOMIC DNA]</scope>
    <source>
        <strain evidence="1 2">TNO037</strain>
    </source>
</reference>
<dbReference type="Proteomes" id="UP000806077">
    <property type="component" value="Unassembled WGS sequence"/>
</dbReference>
<dbReference type="InterPro" id="IPR023346">
    <property type="entry name" value="Lysozyme-like_dom_sf"/>
</dbReference>
<evidence type="ECO:0008006" key="3">
    <source>
        <dbReference type="Google" id="ProtNLM"/>
    </source>
</evidence>
<name>A0AAP1RHS9_9FLAO</name>
<dbReference type="SUPFAM" id="SSF53955">
    <property type="entry name" value="Lysozyme-like"/>
    <property type="match status" value="1"/>
</dbReference>
<dbReference type="AlphaFoldDB" id="A0AAP1RHS9"/>
<dbReference type="EMBL" id="WXXV01000028">
    <property type="protein sequence ID" value="MBE7696208.1"/>
    <property type="molecule type" value="Genomic_DNA"/>
</dbReference>